<sequence length="131" mass="14690">MTTPPFNGTIEFALSIRAFDESTVRKARVAFAYTPHWPYFHVQSRTEKTENQRLEAGLTLLAIPRAGRRRTGPPTAGEPHWVPVGQLLTVGVLRPKVLEQLRARIDVQAQQADRRNRISAGFSAPPTAEYL</sequence>
<reference evidence="1 2" key="1">
    <citation type="submission" date="2021-06" db="EMBL/GenBank/DDBJ databases">
        <authorList>
            <person name="Lee D.H."/>
        </authorList>
    </citation>
    <scope>NUCLEOTIDE SEQUENCE [LARGE SCALE GENOMIC DNA]</scope>
    <source>
        <strain evidence="1 2">MMS21-HV4-11</strain>
    </source>
</reference>
<dbReference type="RefSeq" id="WP_216958081.1">
    <property type="nucleotide sequence ID" value="NZ_JAHOPB010000001.1"/>
</dbReference>
<keyword evidence="2" id="KW-1185">Reference proteome</keyword>
<evidence type="ECO:0000313" key="2">
    <source>
        <dbReference type="Proteomes" id="UP000727907"/>
    </source>
</evidence>
<gene>
    <name evidence="1" type="ORF">KQ910_07940</name>
</gene>
<comment type="caution">
    <text evidence="1">The sequence shown here is derived from an EMBL/GenBank/DDBJ whole genome shotgun (WGS) entry which is preliminary data.</text>
</comment>
<name>A0ABS6IGG6_9HYPH</name>
<dbReference type="EMBL" id="JAHOPB010000001">
    <property type="protein sequence ID" value="MBU8873691.1"/>
    <property type="molecule type" value="Genomic_DNA"/>
</dbReference>
<proteinExistence type="predicted"/>
<dbReference type="Proteomes" id="UP000727907">
    <property type="component" value="Unassembled WGS sequence"/>
</dbReference>
<accession>A0ABS6IGG6</accession>
<protein>
    <submittedName>
        <fullName evidence="1">Uncharacterized protein</fullName>
    </submittedName>
</protein>
<organism evidence="1 2">
    <name type="scientific">Reyranella humidisoli</name>
    <dbReference type="NCBI Taxonomy" id="2849149"/>
    <lineage>
        <taxon>Bacteria</taxon>
        <taxon>Pseudomonadati</taxon>
        <taxon>Pseudomonadota</taxon>
        <taxon>Alphaproteobacteria</taxon>
        <taxon>Hyphomicrobiales</taxon>
        <taxon>Reyranellaceae</taxon>
        <taxon>Reyranella</taxon>
    </lineage>
</organism>
<evidence type="ECO:0000313" key="1">
    <source>
        <dbReference type="EMBL" id="MBU8873691.1"/>
    </source>
</evidence>